<organism evidence="1 2">
    <name type="scientific">Flavobacterium columnare</name>
    <dbReference type="NCBI Taxonomy" id="996"/>
    <lineage>
        <taxon>Bacteria</taxon>
        <taxon>Pseudomonadati</taxon>
        <taxon>Bacteroidota</taxon>
        <taxon>Flavobacteriia</taxon>
        <taxon>Flavobacteriales</taxon>
        <taxon>Flavobacteriaceae</taxon>
        <taxon>Flavobacterium</taxon>
    </lineage>
</organism>
<proteinExistence type="predicted"/>
<dbReference type="Proteomes" id="UP000198034">
    <property type="component" value="Unassembled WGS sequence"/>
</dbReference>
<sequence>MKTDFPYPYYIYGSSDSTDTDVVIVIPKNEMPAAQEQRKNFVLDLKNTYEFDWNATLAVIENGVMIDTIYTKSWIDSLNNALLKTYCHHSQVYPLLINHKIKRNKVLAIYKAVRTVLTMLTRTSYRSEIRPILKGIHDFNLKVEVLKKIDFENIETFNQKNTSDADVWKIIAFYVGQNNALIKEDEEIYTKADLIVKFPEMFPFVYRQNISIADKRILQRFISEWIALIQNFGVFKSENGFLYCNDEYADMLNEKY</sequence>
<dbReference type="AlphaFoldDB" id="A0A2D0AHV6"/>
<evidence type="ECO:0000313" key="1">
    <source>
        <dbReference type="EMBL" id="OWP77698.1"/>
    </source>
</evidence>
<reference evidence="1 2" key="1">
    <citation type="journal article" date="2017" name="Infect. Genet. Evol.">
        <title>Comparative genome analysis of fish pathogen Flavobacterium columnare reveals extensive sequence diversity within the species.</title>
        <authorList>
            <person name="Kayansamruaj P."/>
            <person name="Dong H.T."/>
            <person name="Hirono I."/>
            <person name="Kondo H."/>
            <person name="Senapin S."/>
            <person name="Rodkhum C."/>
        </authorList>
    </citation>
    <scope>NUCLEOTIDE SEQUENCE [LARGE SCALE GENOMIC DNA]</scope>
    <source>
        <strain evidence="1 2">1214</strain>
    </source>
</reference>
<gene>
    <name evidence="1" type="ORF">BWK62_07040</name>
</gene>
<name>A0A2D0AHV6_9FLAO</name>
<protein>
    <submittedName>
        <fullName evidence="1">Uncharacterized protein</fullName>
    </submittedName>
</protein>
<dbReference type="EMBL" id="MTCY01000015">
    <property type="protein sequence ID" value="OWP77698.1"/>
    <property type="molecule type" value="Genomic_DNA"/>
</dbReference>
<comment type="caution">
    <text evidence="1">The sequence shown here is derived from an EMBL/GenBank/DDBJ whole genome shotgun (WGS) entry which is preliminary data.</text>
</comment>
<accession>A0A2D0AHV6</accession>
<evidence type="ECO:0000313" key="2">
    <source>
        <dbReference type="Proteomes" id="UP000198034"/>
    </source>
</evidence>